<accession>X8AFK4</accession>
<reference evidence="1" key="1">
    <citation type="submission" date="2014-01" db="EMBL/GenBank/DDBJ databases">
        <authorList>
            <person name="Brown-Elliot B."/>
            <person name="Wallace R."/>
            <person name="Lenaerts A."/>
            <person name="Ordway D."/>
            <person name="DeGroote M.A."/>
            <person name="Parker T."/>
            <person name="Sizemore C."/>
            <person name="Tallon L.J."/>
            <person name="Sadzewicz L.K."/>
            <person name="Sengamalay N."/>
            <person name="Fraser C.M."/>
            <person name="Hine E."/>
            <person name="Shefchek K.A."/>
            <person name="Das S.P."/>
            <person name="Tettelin H."/>
        </authorList>
    </citation>
    <scope>NUCLEOTIDE SEQUENCE [LARGE SCALE GENOMIC DNA]</scope>
    <source>
        <strain evidence="1">4042</strain>
    </source>
</reference>
<dbReference type="SUPFAM" id="SSF51735">
    <property type="entry name" value="NAD(P)-binding Rossmann-fold domains"/>
    <property type="match status" value="1"/>
</dbReference>
<dbReference type="AlphaFoldDB" id="X8AFK4"/>
<dbReference type="Gene3D" id="3.40.50.720">
    <property type="entry name" value="NAD(P)-binding Rossmann-like Domain"/>
    <property type="match status" value="1"/>
</dbReference>
<name>X8AFK4_MYCXE</name>
<protein>
    <submittedName>
        <fullName evidence="1">Putative 7-alpha-hydroxysteroid dehydrogenase</fullName>
    </submittedName>
</protein>
<evidence type="ECO:0000313" key="1">
    <source>
        <dbReference type="EMBL" id="EUA30289.1"/>
    </source>
</evidence>
<dbReference type="EMBL" id="JAOB01000060">
    <property type="protein sequence ID" value="EUA30289.1"/>
    <property type="molecule type" value="Genomic_DNA"/>
</dbReference>
<dbReference type="Pfam" id="PF13561">
    <property type="entry name" value="adh_short_C2"/>
    <property type="match status" value="1"/>
</dbReference>
<dbReference type="PATRIC" id="fig|1299334.3.peg.6223"/>
<sequence>MVTDATIDEDWRLDILVNNAGGTAPRLHLNATARRTGAPRDIAAAVVYLASPASSWVTGVPRVDGGTTAPAFTIPVPPLQSQAR</sequence>
<gene>
    <name evidence="1" type="ORF">I553_4546</name>
</gene>
<dbReference type="InterPro" id="IPR036291">
    <property type="entry name" value="NAD(P)-bd_dom_sf"/>
</dbReference>
<comment type="caution">
    <text evidence="1">The sequence shown here is derived from an EMBL/GenBank/DDBJ whole genome shotgun (WGS) entry which is preliminary data.</text>
</comment>
<dbReference type="InterPro" id="IPR002347">
    <property type="entry name" value="SDR_fam"/>
</dbReference>
<organism evidence="1">
    <name type="scientific">Mycobacterium xenopi 4042</name>
    <dbReference type="NCBI Taxonomy" id="1299334"/>
    <lineage>
        <taxon>Bacteria</taxon>
        <taxon>Bacillati</taxon>
        <taxon>Actinomycetota</taxon>
        <taxon>Actinomycetes</taxon>
        <taxon>Mycobacteriales</taxon>
        <taxon>Mycobacteriaceae</taxon>
        <taxon>Mycobacterium</taxon>
    </lineage>
</organism>
<proteinExistence type="predicted"/>